<evidence type="ECO:0000313" key="2">
    <source>
        <dbReference type="Proteomes" id="UP000190389"/>
    </source>
</evidence>
<gene>
    <name evidence="1" type="ORF">SAMN02745154_00112</name>
</gene>
<dbReference type="STRING" id="171291.SAMN02745154_00112"/>
<dbReference type="AlphaFoldDB" id="A0A1T4KMB8"/>
<protein>
    <submittedName>
        <fullName evidence="1">Uncharacterized protein</fullName>
    </submittedName>
</protein>
<dbReference type="OrthoDB" id="400482at2"/>
<dbReference type="Proteomes" id="UP000190389">
    <property type="component" value="Unassembled WGS sequence"/>
</dbReference>
<accession>A0A1T4KMB8</accession>
<dbReference type="EMBL" id="FUXF01000003">
    <property type="protein sequence ID" value="SJZ43513.1"/>
    <property type="molecule type" value="Genomic_DNA"/>
</dbReference>
<evidence type="ECO:0000313" key="1">
    <source>
        <dbReference type="EMBL" id="SJZ43513.1"/>
    </source>
</evidence>
<name>A0A1T4KMB8_9BACT</name>
<reference evidence="2" key="1">
    <citation type="submission" date="2017-02" db="EMBL/GenBank/DDBJ databases">
        <authorList>
            <person name="Varghese N."/>
            <person name="Submissions S."/>
        </authorList>
    </citation>
    <scope>NUCLEOTIDE SEQUENCE [LARGE SCALE GENOMIC DNA]</scope>
    <source>
        <strain evidence="2">ATCC 27862</strain>
    </source>
</reference>
<sequence length="155" mass="18272">MNKIKCILASQNSQSTLYISNLALNINLQDKWDNIKSNSVGSFNKVFIKIKLEDDNNIYYILDNAFITYLNDEIKISYRGACRKYRQVAKTNEFIIQTEKLLRQQEERLKYLNACEQLNVSNIDKIEIYKLRNEIFINKAIVLFNLNKEETSCEK</sequence>
<dbReference type="RefSeq" id="WP_078746864.1">
    <property type="nucleotide sequence ID" value="NZ_CP137850.1"/>
</dbReference>
<organism evidence="1 2">
    <name type="scientific">Mycoplasmopsis verecunda</name>
    <dbReference type="NCBI Taxonomy" id="171291"/>
    <lineage>
        <taxon>Bacteria</taxon>
        <taxon>Bacillati</taxon>
        <taxon>Mycoplasmatota</taxon>
        <taxon>Mycoplasmoidales</taxon>
        <taxon>Metamycoplasmataceae</taxon>
        <taxon>Mycoplasmopsis</taxon>
    </lineage>
</organism>
<dbReference type="NCBIfam" id="NF045935">
    <property type="entry name" value="MSC_0621_epsi"/>
    <property type="match status" value="1"/>
</dbReference>
<keyword evidence="2" id="KW-1185">Reference proteome</keyword>
<proteinExistence type="predicted"/>